<proteinExistence type="predicted"/>
<dbReference type="AlphaFoldDB" id="A0A8X6RG36"/>
<evidence type="ECO:0000313" key="2">
    <source>
        <dbReference type="EMBL" id="GFX91599.1"/>
    </source>
</evidence>
<gene>
    <name evidence="2" type="ORF">TNCV_3681851</name>
</gene>
<feature type="compositionally biased region" description="Polar residues" evidence="1">
    <location>
        <begin position="60"/>
        <end position="75"/>
    </location>
</feature>
<dbReference type="Proteomes" id="UP000887159">
    <property type="component" value="Unassembled WGS sequence"/>
</dbReference>
<feature type="region of interest" description="Disordered" evidence="1">
    <location>
        <begin position="60"/>
        <end position="82"/>
    </location>
</feature>
<comment type="caution">
    <text evidence="2">The sequence shown here is derived from an EMBL/GenBank/DDBJ whole genome shotgun (WGS) entry which is preliminary data.</text>
</comment>
<accession>A0A8X6RG36</accession>
<keyword evidence="3" id="KW-1185">Reference proteome</keyword>
<dbReference type="EMBL" id="BMAU01021135">
    <property type="protein sequence ID" value="GFX91599.1"/>
    <property type="molecule type" value="Genomic_DNA"/>
</dbReference>
<evidence type="ECO:0000313" key="3">
    <source>
        <dbReference type="Proteomes" id="UP000887159"/>
    </source>
</evidence>
<organism evidence="2 3">
    <name type="scientific">Trichonephila clavipes</name>
    <name type="common">Golden silk orbweaver</name>
    <name type="synonym">Nephila clavipes</name>
    <dbReference type="NCBI Taxonomy" id="2585209"/>
    <lineage>
        <taxon>Eukaryota</taxon>
        <taxon>Metazoa</taxon>
        <taxon>Ecdysozoa</taxon>
        <taxon>Arthropoda</taxon>
        <taxon>Chelicerata</taxon>
        <taxon>Arachnida</taxon>
        <taxon>Araneae</taxon>
        <taxon>Araneomorphae</taxon>
        <taxon>Entelegynae</taxon>
        <taxon>Araneoidea</taxon>
        <taxon>Nephilidae</taxon>
        <taxon>Trichonephila</taxon>
    </lineage>
</organism>
<protein>
    <submittedName>
        <fullName evidence="2">Uncharacterized protein</fullName>
    </submittedName>
</protein>
<evidence type="ECO:0000256" key="1">
    <source>
        <dbReference type="SAM" id="MobiDB-lite"/>
    </source>
</evidence>
<sequence length="82" mass="9461">MRNRTKNLIFPRAPKPNTHSRGTVLLYDMDTVDFLHHENPPTLAMVEPTNLGVQGERQTNYATQQAETRLSSSQFEKFEKND</sequence>
<name>A0A8X6RG36_TRICX</name>
<reference evidence="2" key="1">
    <citation type="submission" date="2020-08" db="EMBL/GenBank/DDBJ databases">
        <title>Multicomponent nature underlies the extraordinary mechanical properties of spider dragline silk.</title>
        <authorList>
            <person name="Kono N."/>
            <person name="Nakamura H."/>
            <person name="Mori M."/>
            <person name="Yoshida Y."/>
            <person name="Ohtoshi R."/>
            <person name="Malay A.D."/>
            <person name="Moran D.A.P."/>
            <person name="Tomita M."/>
            <person name="Numata K."/>
            <person name="Arakawa K."/>
        </authorList>
    </citation>
    <scope>NUCLEOTIDE SEQUENCE</scope>
</reference>
<feature type="region of interest" description="Disordered" evidence="1">
    <location>
        <begin position="1"/>
        <end position="21"/>
    </location>
</feature>